<evidence type="ECO:0000313" key="1">
    <source>
        <dbReference type="EMBL" id="PIC37464.1"/>
    </source>
</evidence>
<name>A0A2G5UD72_9PELO</name>
<organism evidence="1 2">
    <name type="scientific">Caenorhabditis nigoni</name>
    <dbReference type="NCBI Taxonomy" id="1611254"/>
    <lineage>
        <taxon>Eukaryota</taxon>
        <taxon>Metazoa</taxon>
        <taxon>Ecdysozoa</taxon>
        <taxon>Nematoda</taxon>
        <taxon>Chromadorea</taxon>
        <taxon>Rhabditida</taxon>
        <taxon>Rhabditina</taxon>
        <taxon>Rhabditomorpha</taxon>
        <taxon>Rhabditoidea</taxon>
        <taxon>Rhabditidae</taxon>
        <taxon>Peloderinae</taxon>
        <taxon>Caenorhabditis</taxon>
    </lineage>
</organism>
<dbReference type="EMBL" id="PDUG01000004">
    <property type="protein sequence ID" value="PIC37464.1"/>
    <property type="molecule type" value="Genomic_DNA"/>
</dbReference>
<dbReference type="AlphaFoldDB" id="A0A2G5UD72"/>
<keyword evidence="2" id="KW-1185">Reference proteome</keyword>
<reference evidence="2" key="1">
    <citation type="submission" date="2017-10" db="EMBL/GenBank/DDBJ databases">
        <title>Rapid genome shrinkage in a self-fertile nematode reveals novel sperm competition proteins.</title>
        <authorList>
            <person name="Yin D."/>
            <person name="Schwarz E.M."/>
            <person name="Thomas C.G."/>
            <person name="Felde R.L."/>
            <person name="Korf I.F."/>
            <person name="Cutter A.D."/>
            <person name="Schartner C.M."/>
            <person name="Ralston E.J."/>
            <person name="Meyer B.J."/>
            <person name="Haag E.S."/>
        </authorList>
    </citation>
    <scope>NUCLEOTIDE SEQUENCE [LARGE SCALE GENOMIC DNA]</scope>
    <source>
        <strain evidence="2">JU1422</strain>
    </source>
</reference>
<sequence length="90" mass="10224">MRLCRGSGVLPPYTFHCPNFLISTCHSSLNLKPIDKSKSVLNNLLSSLLNSLQNDHQIFLPVIQIKRSIGVEIVSSIQYICLYQKKHKGW</sequence>
<gene>
    <name evidence="1" type="primary">Cnig_chr_IV.g16087</name>
    <name evidence="1" type="ORF">B9Z55_016087</name>
</gene>
<proteinExistence type="predicted"/>
<comment type="caution">
    <text evidence="1">The sequence shown here is derived from an EMBL/GenBank/DDBJ whole genome shotgun (WGS) entry which is preliminary data.</text>
</comment>
<accession>A0A2G5UD72</accession>
<protein>
    <submittedName>
        <fullName evidence="1">Uncharacterized protein</fullName>
    </submittedName>
</protein>
<dbReference type="Proteomes" id="UP000230233">
    <property type="component" value="Chromosome IV"/>
</dbReference>
<evidence type="ECO:0000313" key="2">
    <source>
        <dbReference type="Proteomes" id="UP000230233"/>
    </source>
</evidence>